<comment type="caution">
    <text evidence="2">The sequence shown here is derived from an EMBL/GenBank/DDBJ whole genome shotgun (WGS) entry which is preliminary data.</text>
</comment>
<protein>
    <submittedName>
        <fullName evidence="2">Uncharacterized protein</fullName>
    </submittedName>
</protein>
<evidence type="ECO:0000256" key="1">
    <source>
        <dbReference type="SAM" id="MobiDB-lite"/>
    </source>
</evidence>
<sequence length="39" mass="4737">MEEDKESIDENPQIEVDEEKLSEHKFEDIIWSDDKFPKN</sequence>
<evidence type="ECO:0000313" key="2">
    <source>
        <dbReference type="EMBL" id="MPN07621.1"/>
    </source>
</evidence>
<dbReference type="EMBL" id="VSSQ01053618">
    <property type="protein sequence ID" value="MPN07621.1"/>
    <property type="molecule type" value="Genomic_DNA"/>
</dbReference>
<proteinExistence type="predicted"/>
<name>A0A645F013_9ZZZZ</name>
<accession>A0A645F013</accession>
<feature type="region of interest" description="Disordered" evidence="1">
    <location>
        <begin position="1"/>
        <end position="23"/>
    </location>
</feature>
<reference evidence="2" key="1">
    <citation type="submission" date="2019-08" db="EMBL/GenBank/DDBJ databases">
        <authorList>
            <person name="Kucharzyk K."/>
            <person name="Murdoch R.W."/>
            <person name="Higgins S."/>
            <person name="Loffler F."/>
        </authorList>
    </citation>
    <scope>NUCLEOTIDE SEQUENCE</scope>
</reference>
<organism evidence="2">
    <name type="scientific">bioreactor metagenome</name>
    <dbReference type="NCBI Taxonomy" id="1076179"/>
    <lineage>
        <taxon>unclassified sequences</taxon>
        <taxon>metagenomes</taxon>
        <taxon>ecological metagenomes</taxon>
    </lineage>
</organism>
<dbReference type="AlphaFoldDB" id="A0A645F013"/>
<gene>
    <name evidence="2" type="ORF">SDC9_154892</name>
</gene>